<dbReference type="EMBL" id="BAAADU010000002">
    <property type="protein sequence ID" value="GAA0653697.1"/>
    <property type="molecule type" value="Genomic_DNA"/>
</dbReference>
<accession>A0AAV3T299</accession>
<name>A0AAV3T299_9EURY</name>
<sequence length="242" mass="27350">MKVLDEDVVARAKSRGLDALVYAPHFERVPDIRERAAAFSDDDLAVIPGREVFTGDWRDRRHLLAVGLDDPVPDFITLEGALDEFERQDAAVLAPHPAFLTVSLSSADVERYRDRIDAVETYNPKFLAHHRRRAKRLARAQDLPAFGSSYAHLPGTVGEAWTTFSEDVTSEDALVEALRSGARRVVDHRSGLAHEARCYAEFAHLGWENTYEKIDRILLSGMEPTHPRHIAYDGRFDDVRVY</sequence>
<dbReference type="Proteomes" id="UP001500194">
    <property type="component" value="Unassembled WGS sequence"/>
</dbReference>
<protein>
    <submittedName>
        <fullName evidence="1">PHP domain-containing protein</fullName>
    </submittedName>
</protein>
<dbReference type="Pfam" id="PF13263">
    <property type="entry name" value="PHP_C"/>
    <property type="match status" value="1"/>
</dbReference>
<keyword evidence="2" id="KW-1185">Reference proteome</keyword>
<comment type="caution">
    <text evidence="1">The sequence shown here is derived from an EMBL/GenBank/DDBJ whole genome shotgun (WGS) entry which is preliminary data.</text>
</comment>
<dbReference type="SUPFAM" id="SSF89550">
    <property type="entry name" value="PHP domain-like"/>
    <property type="match status" value="1"/>
</dbReference>
<reference evidence="1 2" key="1">
    <citation type="journal article" date="2019" name="Int. J. Syst. Evol. Microbiol.">
        <title>The Global Catalogue of Microorganisms (GCM) 10K type strain sequencing project: providing services to taxonomists for standard genome sequencing and annotation.</title>
        <authorList>
            <consortium name="The Broad Institute Genomics Platform"/>
            <consortium name="The Broad Institute Genome Sequencing Center for Infectious Disease"/>
            <person name="Wu L."/>
            <person name="Ma J."/>
        </authorList>
    </citation>
    <scope>NUCLEOTIDE SEQUENCE [LARGE SCALE GENOMIC DNA]</scope>
    <source>
        <strain evidence="1 2">JCM 16327</strain>
    </source>
</reference>
<evidence type="ECO:0000313" key="2">
    <source>
        <dbReference type="Proteomes" id="UP001500194"/>
    </source>
</evidence>
<dbReference type="AlphaFoldDB" id="A0AAV3T299"/>
<organism evidence="1 2">
    <name type="scientific">Salarchaeum japonicum</name>
    <dbReference type="NCBI Taxonomy" id="555573"/>
    <lineage>
        <taxon>Archaea</taxon>
        <taxon>Methanobacteriati</taxon>
        <taxon>Methanobacteriota</taxon>
        <taxon>Stenosarchaea group</taxon>
        <taxon>Halobacteria</taxon>
        <taxon>Halobacteriales</taxon>
        <taxon>Halobacteriaceae</taxon>
    </lineage>
</organism>
<proteinExistence type="predicted"/>
<dbReference type="Gene3D" id="3.20.20.140">
    <property type="entry name" value="Metal-dependent hydrolases"/>
    <property type="match status" value="1"/>
</dbReference>
<dbReference type="InterPro" id="IPR016195">
    <property type="entry name" value="Pol/histidinol_Pase-like"/>
</dbReference>
<gene>
    <name evidence="1" type="ORF">GCM10009019_16400</name>
</gene>
<evidence type="ECO:0000313" key="1">
    <source>
        <dbReference type="EMBL" id="GAA0653697.1"/>
    </source>
</evidence>